<name>A0A1D3KZY1_9EURY</name>
<dbReference type="AlphaFoldDB" id="A0A1D3KZY1"/>
<dbReference type="EMBL" id="LT607756">
    <property type="protein sequence ID" value="SCG84820.1"/>
    <property type="molecule type" value="Genomic_DNA"/>
</dbReference>
<dbReference type="InterPro" id="IPR040493">
    <property type="entry name" value="DUF5518"/>
</dbReference>
<organism evidence="2 3">
    <name type="scientific">Methanobacterium congolense</name>
    <dbReference type="NCBI Taxonomy" id="118062"/>
    <lineage>
        <taxon>Archaea</taxon>
        <taxon>Methanobacteriati</taxon>
        <taxon>Methanobacteriota</taxon>
        <taxon>Methanomada group</taxon>
        <taxon>Methanobacteria</taxon>
        <taxon>Methanobacteriales</taxon>
        <taxon>Methanobacteriaceae</taxon>
        <taxon>Methanobacterium</taxon>
    </lineage>
</organism>
<protein>
    <submittedName>
        <fullName evidence="2">Uncharacterized protein</fullName>
    </submittedName>
</protein>
<sequence>MSYLVCDRCEGYYELQPGESPEDFSDKCECGGHLSYVQDLEEADGLNEVCQGRGFELKKPIVTEKQVIFRILFTVPAICFFMICAIYGGSVPWAVLNQLVFEPDSVTNFFGYVELFIVMSIFAGCFLVAAVALSWRLYVNYLMEYRTDLRWVAIVIAFVVAIVIGSFGERYLGDLFVIGPLIGGFVAGCIVGKSYMDGLVNGGFPAGMAGFISIIILIFLFGGSNAGTSFEVILSGTLILAIPYFMAFFIVGSIGGMLGAGIRKKVSR</sequence>
<feature type="transmembrane region" description="Helical" evidence="1">
    <location>
        <begin position="173"/>
        <end position="192"/>
    </location>
</feature>
<dbReference type="Pfam" id="PF17647">
    <property type="entry name" value="DUF5518"/>
    <property type="match status" value="1"/>
</dbReference>
<feature type="transmembrane region" description="Helical" evidence="1">
    <location>
        <begin position="109"/>
        <end position="137"/>
    </location>
</feature>
<keyword evidence="3" id="KW-1185">Reference proteome</keyword>
<dbReference type="RefSeq" id="WP_071905893.1">
    <property type="nucleotide sequence ID" value="NZ_LT607756.1"/>
</dbReference>
<keyword evidence="1" id="KW-1133">Transmembrane helix</keyword>
<dbReference type="STRING" id="118062.MCBB_0232"/>
<keyword evidence="1" id="KW-0472">Membrane</keyword>
<dbReference type="OrthoDB" id="71589at2157"/>
<feature type="transmembrane region" description="Helical" evidence="1">
    <location>
        <begin position="199"/>
        <end position="221"/>
    </location>
</feature>
<evidence type="ECO:0000313" key="2">
    <source>
        <dbReference type="EMBL" id="SCG84820.1"/>
    </source>
</evidence>
<accession>A0A1D3KZY1</accession>
<reference evidence="2 3" key="1">
    <citation type="submission" date="2016-08" db="EMBL/GenBank/DDBJ databases">
        <authorList>
            <person name="Seilhamer J.J."/>
        </authorList>
    </citation>
    <scope>NUCLEOTIDE SEQUENCE [LARGE SCALE GENOMIC DNA]</scope>
    <source>
        <strain evidence="2">Buetzberg</strain>
    </source>
</reference>
<feature type="transmembrane region" description="Helical" evidence="1">
    <location>
        <begin position="149"/>
        <end position="167"/>
    </location>
</feature>
<dbReference type="Proteomes" id="UP000094707">
    <property type="component" value="Chromosome I"/>
</dbReference>
<evidence type="ECO:0000256" key="1">
    <source>
        <dbReference type="SAM" id="Phobius"/>
    </source>
</evidence>
<keyword evidence="1" id="KW-0812">Transmembrane</keyword>
<gene>
    <name evidence="2" type="ORF">MCBB_0232</name>
</gene>
<dbReference type="KEGG" id="mcub:MCBB_0232"/>
<feature type="transmembrane region" description="Helical" evidence="1">
    <location>
        <begin position="67"/>
        <end position="89"/>
    </location>
</feature>
<proteinExistence type="predicted"/>
<dbReference type="GeneID" id="30411096"/>
<evidence type="ECO:0000313" key="3">
    <source>
        <dbReference type="Proteomes" id="UP000094707"/>
    </source>
</evidence>
<feature type="transmembrane region" description="Helical" evidence="1">
    <location>
        <begin position="241"/>
        <end position="262"/>
    </location>
</feature>